<comment type="catalytic activity">
    <reaction evidence="13">
        <text>L-threonyl-[protein] + ATP = O-phospho-L-threonyl-[protein] + ADP + H(+)</text>
        <dbReference type="Rhea" id="RHEA:46608"/>
        <dbReference type="Rhea" id="RHEA-COMP:11060"/>
        <dbReference type="Rhea" id="RHEA-COMP:11605"/>
        <dbReference type="ChEBI" id="CHEBI:15378"/>
        <dbReference type="ChEBI" id="CHEBI:30013"/>
        <dbReference type="ChEBI" id="CHEBI:30616"/>
        <dbReference type="ChEBI" id="CHEBI:61977"/>
        <dbReference type="ChEBI" id="CHEBI:456216"/>
    </reaction>
</comment>
<dbReference type="PROSITE" id="PS00107">
    <property type="entry name" value="PROTEIN_KINASE_ATP"/>
    <property type="match status" value="1"/>
</dbReference>
<dbReference type="PROSITE" id="PS50011">
    <property type="entry name" value="PROTEIN_KINASE_DOM"/>
    <property type="match status" value="1"/>
</dbReference>
<evidence type="ECO:0000256" key="13">
    <source>
        <dbReference type="ARBA" id="ARBA00047951"/>
    </source>
</evidence>
<dbReference type="GO" id="GO:0004674">
    <property type="term" value="F:protein serine/threonine kinase activity"/>
    <property type="evidence" value="ECO:0007669"/>
    <property type="project" value="UniProtKB-KW"/>
</dbReference>
<keyword evidence="6 15" id="KW-0547">Nucleotide-binding</keyword>
<evidence type="ECO:0000256" key="9">
    <source>
        <dbReference type="ARBA" id="ARBA00022989"/>
    </source>
</evidence>
<dbReference type="GO" id="GO:0005886">
    <property type="term" value="C:plasma membrane"/>
    <property type="evidence" value="ECO:0007669"/>
    <property type="project" value="UniProtKB-ARBA"/>
</dbReference>
<dbReference type="EMBL" id="PGOL01004983">
    <property type="protein sequence ID" value="PKI36157.1"/>
    <property type="molecule type" value="Genomic_DNA"/>
</dbReference>
<evidence type="ECO:0000256" key="8">
    <source>
        <dbReference type="ARBA" id="ARBA00022840"/>
    </source>
</evidence>
<dbReference type="SMART" id="SM00220">
    <property type="entry name" value="S_TKc"/>
    <property type="match status" value="1"/>
</dbReference>
<dbReference type="InterPro" id="IPR008271">
    <property type="entry name" value="Ser/Thr_kinase_AS"/>
</dbReference>
<keyword evidence="3" id="KW-0808">Transferase</keyword>
<feature type="binding site" evidence="15">
    <location>
        <position position="354"/>
    </location>
    <ligand>
        <name>ATP</name>
        <dbReference type="ChEBI" id="CHEBI:30616"/>
    </ligand>
</feature>
<sequence length="743" mass="81045">MLVSRAILIVLTAATIIPAPLISLTTAHNSTSCTRTCGVRTVRYPFGFSPGCPIRLNCINSTGDIKIDKFQVLDITQSSIFIKLPTRCNRSISSIMPLFGSNYSPTRTNGFILQNCKAPQKGCYEHTWFLDIGNCTENHKGDNVSCFSPDNKGADVIGYEALNTTGCKFIQSSIAAVDANSLMFKAVELAWWLKGSPHEICDVNVSIDNVTLINGTKGIRCKCGDGFHGDGFINGTPCWRALSGCSSPRYFSHHCGRTAKLGILMGGLVAGAFLISGLTVICYLILRHSISLRSRMSAKRLLHVAAGSTSVPLYTYKDIERATNGFSERQKLGNGAYGTVYGGILHNDEWVAIKRIRHRDADSIDKVANEIKLLSSVSHPNLVRLLGCCIEDGEQILVYEFMPNGTLLQHLMKERGTGLPWTVRLRIAAETARAIAYLHSETNPPIFHRDVKSNNILLDSQYNSKVADFGLSRLGMTEANDSHISTAPQGTPGYLDPQYHQQFHLSDKSDVYSFGVVLVEIITALKVIDFRRPHSEVNLAALALDRISRGCVDEIIDPSIDPHWDAWTLSSIHKVAELAFRCLAHHWDLRPSMTEVAEELELICFSGWAAPEDNMTCIGGSSVASSSCASPYGGSEKSFGRGLSAKKGGGSRRLSIQQYYRRPEYSQNSTGNGKDNSRISAHNCQLSDKSSPSAAGLLQNMSELREAAGILASPEGEEDAFVGRAPGLTLSLSLIFKGVLLID</sequence>
<dbReference type="InterPro" id="IPR000719">
    <property type="entry name" value="Prot_kinase_dom"/>
</dbReference>
<dbReference type="PANTHER" id="PTHR46008">
    <property type="entry name" value="LEAF RUST 10 DISEASE-RESISTANCE LOCUS RECEPTOR-LIKE PROTEIN KINASE-LIKE 1.4"/>
    <property type="match status" value="1"/>
</dbReference>
<keyword evidence="7" id="KW-0418">Kinase</keyword>
<feature type="chain" id="PRO_5014143000" description="Protein kinase domain-containing protein" evidence="18">
    <location>
        <begin position="28"/>
        <end position="743"/>
    </location>
</feature>
<evidence type="ECO:0000256" key="16">
    <source>
        <dbReference type="SAM" id="MobiDB-lite"/>
    </source>
</evidence>
<feature type="region of interest" description="Disordered" evidence="16">
    <location>
        <begin position="664"/>
        <end position="693"/>
    </location>
</feature>
<keyword evidence="11" id="KW-0325">Glycoprotein</keyword>
<dbReference type="STRING" id="22663.A0A2I0HWS7"/>
<name>A0A2I0HWS7_PUNGR</name>
<evidence type="ECO:0000313" key="21">
    <source>
        <dbReference type="Proteomes" id="UP000233551"/>
    </source>
</evidence>
<evidence type="ECO:0000256" key="15">
    <source>
        <dbReference type="PROSITE-ProRule" id="PRU10141"/>
    </source>
</evidence>
<comment type="catalytic activity">
    <reaction evidence="12">
        <text>L-seryl-[protein] + ATP = O-phospho-L-seryl-[protein] + ADP + H(+)</text>
        <dbReference type="Rhea" id="RHEA:17989"/>
        <dbReference type="Rhea" id="RHEA-COMP:9863"/>
        <dbReference type="Rhea" id="RHEA-COMP:11604"/>
        <dbReference type="ChEBI" id="CHEBI:15378"/>
        <dbReference type="ChEBI" id="CHEBI:29999"/>
        <dbReference type="ChEBI" id="CHEBI:30616"/>
        <dbReference type="ChEBI" id="CHEBI:83421"/>
        <dbReference type="ChEBI" id="CHEBI:456216"/>
    </reaction>
</comment>
<dbReference type="InterPro" id="IPR017441">
    <property type="entry name" value="Protein_kinase_ATP_BS"/>
</dbReference>
<comment type="caution">
    <text evidence="20">The sequence shown here is derived from an EMBL/GenBank/DDBJ whole genome shotgun (WGS) entry which is preliminary data.</text>
</comment>
<evidence type="ECO:0000256" key="4">
    <source>
        <dbReference type="ARBA" id="ARBA00022692"/>
    </source>
</evidence>
<keyword evidence="5 18" id="KW-0732">Signal</keyword>
<dbReference type="Pfam" id="PF00069">
    <property type="entry name" value="Pkinase"/>
    <property type="match status" value="1"/>
</dbReference>
<keyword evidence="10 17" id="KW-0472">Membrane</keyword>
<proteinExistence type="predicted"/>
<accession>A0A2I0HWS7</accession>
<evidence type="ECO:0000256" key="12">
    <source>
        <dbReference type="ARBA" id="ARBA00047558"/>
    </source>
</evidence>
<evidence type="ECO:0000256" key="17">
    <source>
        <dbReference type="SAM" id="Phobius"/>
    </source>
</evidence>
<evidence type="ECO:0000313" key="20">
    <source>
        <dbReference type="EMBL" id="PKI36157.1"/>
    </source>
</evidence>
<evidence type="ECO:0000256" key="3">
    <source>
        <dbReference type="ARBA" id="ARBA00022679"/>
    </source>
</evidence>
<dbReference type="PROSITE" id="PS00108">
    <property type="entry name" value="PROTEIN_KINASE_ST"/>
    <property type="match status" value="1"/>
</dbReference>
<keyword evidence="4 17" id="KW-0812">Transmembrane</keyword>
<feature type="signal peptide" evidence="18">
    <location>
        <begin position="1"/>
        <end position="27"/>
    </location>
</feature>
<evidence type="ECO:0000256" key="1">
    <source>
        <dbReference type="ARBA" id="ARBA00004167"/>
    </source>
</evidence>
<evidence type="ECO:0000256" key="2">
    <source>
        <dbReference type="ARBA" id="ARBA00022527"/>
    </source>
</evidence>
<evidence type="ECO:0000256" key="7">
    <source>
        <dbReference type="ARBA" id="ARBA00022777"/>
    </source>
</evidence>
<comment type="function">
    <text evidence="14">Serine/threonine-protein kinase that may function as a signaling receptor of extracellular matrix component.</text>
</comment>
<reference evidence="20 21" key="1">
    <citation type="submission" date="2017-11" db="EMBL/GenBank/DDBJ databases">
        <title>De-novo sequencing of pomegranate (Punica granatum L.) genome.</title>
        <authorList>
            <person name="Akparov Z."/>
            <person name="Amiraslanov A."/>
            <person name="Hajiyeva S."/>
            <person name="Abbasov M."/>
            <person name="Kaur K."/>
            <person name="Hamwieh A."/>
            <person name="Solovyev V."/>
            <person name="Salamov A."/>
            <person name="Braich B."/>
            <person name="Kosarev P."/>
            <person name="Mahmoud A."/>
            <person name="Hajiyev E."/>
            <person name="Babayeva S."/>
            <person name="Izzatullayeva V."/>
            <person name="Mammadov A."/>
            <person name="Mammadov A."/>
            <person name="Sharifova S."/>
            <person name="Ojaghi J."/>
            <person name="Eynullazada K."/>
            <person name="Bayramov B."/>
            <person name="Abdulazimova A."/>
            <person name="Shahmuradov I."/>
        </authorList>
    </citation>
    <scope>NUCLEOTIDE SEQUENCE [LARGE SCALE GENOMIC DNA]</scope>
    <source>
        <strain evidence="21">cv. AG2017</strain>
        <tissue evidence="20">Leaf</tissue>
    </source>
</reference>
<dbReference type="CDD" id="cd14066">
    <property type="entry name" value="STKc_IRAK"/>
    <property type="match status" value="1"/>
</dbReference>
<evidence type="ECO:0000256" key="6">
    <source>
        <dbReference type="ARBA" id="ARBA00022741"/>
    </source>
</evidence>
<dbReference type="Proteomes" id="UP000233551">
    <property type="component" value="Unassembled WGS sequence"/>
</dbReference>
<dbReference type="GO" id="GO:0005524">
    <property type="term" value="F:ATP binding"/>
    <property type="evidence" value="ECO:0007669"/>
    <property type="project" value="UniProtKB-UniRule"/>
</dbReference>
<keyword evidence="9 17" id="KW-1133">Transmembrane helix</keyword>
<dbReference type="Gene3D" id="3.30.200.20">
    <property type="entry name" value="Phosphorylase Kinase, domain 1"/>
    <property type="match status" value="1"/>
</dbReference>
<keyword evidence="2" id="KW-0723">Serine/threonine-protein kinase</keyword>
<dbReference type="FunFam" id="3.30.200.20:FF:000481">
    <property type="entry name" value="Wall-associated receptor kinase-like 14"/>
    <property type="match status" value="1"/>
</dbReference>
<dbReference type="PANTHER" id="PTHR46008:SF62">
    <property type="entry name" value="PROTEIN KINASE DOMAIN-CONTAINING PROTEIN"/>
    <property type="match status" value="1"/>
</dbReference>
<evidence type="ECO:0000256" key="11">
    <source>
        <dbReference type="ARBA" id="ARBA00023180"/>
    </source>
</evidence>
<dbReference type="Gene3D" id="1.10.510.10">
    <property type="entry name" value="Transferase(Phosphotransferase) domain 1"/>
    <property type="match status" value="1"/>
</dbReference>
<feature type="transmembrane region" description="Helical" evidence="17">
    <location>
        <begin position="261"/>
        <end position="286"/>
    </location>
</feature>
<gene>
    <name evidence="20" type="ORF">CRG98_043456</name>
</gene>
<dbReference type="SUPFAM" id="SSF56112">
    <property type="entry name" value="Protein kinase-like (PK-like)"/>
    <property type="match status" value="1"/>
</dbReference>
<keyword evidence="8 15" id="KW-0067">ATP-binding</keyword>
<evidence type="ECO:0000256" key="10">
    <source>
        <dbReference type="ARBA" id="ARBA00023136"/>
    </source>
</evidence>
<feature type="domain" description="Protein kinase" evidence="19">
    <location>
        <begin position="326"/>
        <end position="603"/>
    </location>
</feature>
<dbReference type="FunFam" id="1.10.510.10:FF:000161">
    <property type="entry name" value="Wall-associated receptor kinase-like 20"/>
    <property type="match status" value="1"/>
</dbReference>
<evidence type="ECO:0000256" key="18">
    <source>
        <dbReference type="SAM" id="SignalP"/>
    </source>
</evidence>
<evidence type="ECO:0000259" key="19">
    <source>
        <dbReference type="PROSITE" id="PS50011"/>
    </source>
</evidence>
<feature type="compositionally biased region" description="Polar residues" evidence="16">
    <location>
        <begin position="665"/>
        <end position="693"/>
    </location>
</feature>
<dbReference type="InterPro" id="IPR011009">
    <property type="entry name" value="Kinase-like_dom_sf"/>
</dbReference>
<comment type="subcellular location">
    <subcellularLocation>
        <location evidence="1">Membrane</location>
        <topology evidence="1">Single-pass membrane protein</topology>
    </subcellularLocation>
</comment>
<feature type="region of interest" description="Disordered" evidence="16">
    <location>
        <begin position="633"/>
        <end position="652"/>
    </location>
</feature>
<protein>
    <recommendedName>
        <fullName evidence="19">Protein kinase domain-containing protein</fullName>
    </recommendedName>
</protein>
<evidence type="ECO:0000256" key="14">
    <source>
        <dbReference type="ARBA" id="ARBA00056804"/>
    </source>
</evidence>
<evidence type="ECO:0000256" key="5">
    <source>
        <dbReference type="ARBA" id="ARBA00022729"/>
    </source>
</evidence>
<organism evidence="20 21">
    <name type="scientific">Punica granatum</name>
    <name type="common">Pomegranate</name>
    <dbReference type="NCBI Taxonomy" id="22663"/>
    <lineage>
        <taxon>Eukaryota</taxon>
        <taxon>Viridiplantae</taxon>
        <taxon>Streptophyta</taxon>
        <taxon>Embryophyta</taxon>
        <taxon>Tracheophyta</taxon>
        <taxon>Spermatophyta</taxon>
        <taxon>Magnoliopsida</taxon>
        <taxon>eudicotyledons</taxon>
        <taxon>Gunneridae</taxon>
        <taxon>Pentapetalae</taxon>
        <taxon>rosids</taxon>
        <taxon>malvids</taxon>
        <taxon>Myrtales</taxon>
        <taxon>Lythraceae</taxon>
        <taxon>Punica</taxon>
    </lineage>
</organism>
<keyword evidence="21" id="KW-1185">Reference proteome</keyword>
<dbReference type="AlphaFoldDB" id="A0A2I0HWS7"/>